<protein>
    <submittedName>
        <fullName evidence="1">Uncharacterized protein</fullName>
    </submittedName>
</protein>
<gene>
    <name evidence="1" type="ORF">J1N35_011644</name>
</gene>
<sequence length="56" mass="6146">MAKVSIEFERVTATPKFKQRKVSAVSDFPLGCRRVTASNFGLSRQLAVDQSSQGKS</sequence>
<proteinExistence type="predicted"/>
<reference evidence="1 2" key="1">
    <citation type="journal article" date="2021" name="Plant Biotechnol. J.">
        <title>Multi-omics assisted identification of the key and species-specific regulatory components of drought-tolerant mechanisms in Gossypium stocksii.</title>
        <authorList>
            <person name="Yu D."/>
            <person name="Ke L."/>
            <person name="Zhang D."/>
            <person name="Wu Y."/>
            <person name="Sun Y."/>
            <person name="Mei J."/>
            <person name="Sun J."/>
            <person name="Sun Y."/>
        </authorList>
    </citation>
    <scope>NUCLEOTIDE SEQUENCE [LARGE SCALE GENOMIC DNA]</scope>
    <source>
        <strain evidence="2">cv. E1</strain>
        <tissue evidence="1">Leaf</tissue>
    </source>
</reference>
<evidence type="ECO:0000313" key="2">
    <source>
        <dbReference type="Proteomes" id="UP000828251"/>
    </source>
</evidence>
<keyword evidence="2" id="KW-1185">Reference proteome</keyword>
<dbReference type="AlphaFoldDB" id="A0A9D3W2P5"/>
<accession>A0A9D3W2P5</accession>
<name>A0A9D3W2P5_9ROSI</name>
<dbReference type="Proteomes" id="UP000828251">
    <property type="component" value="Unassembled WGS sequence"/>
</dbReference>
<evidence type="ECO:0000313" key="1">
    <source>
        <dbReference type="EMBL" id="KAH1107876.1"/>
    </source>
</evidence>
<comment type="caution">
    <text evidence="1">The sequence shown here is derived from an EMBL/GenBank/DDBJ whole genome shotgun (WGS) entry which is preliminary data.</text>
</comment>
<dbReference type="EMBL" id="JAIQCV010000004">
    <property type="protein sequence ID" value="KAH1107876.1"/>
    <property type="molecule type" value="Genomic_DNA"/>
</dbReference>
<organism evidence="1 2">
    <name type="scientific">Gossypium stocksii</name>
    <dbReference type="NCBI Taxonomy" id="47602"/>
    <lineage>
        <taxon>Eukaryota</taxon>
        <taxon>Viridiplantae</taxon>
        <taxon>Streptophyta</taxon>
        <taxon>Embryophyta</taxon>
        <taxon>Tracheophyta</taxon>
        <taxon>Spermatophyta</taxon>
        <taxon>Magnoliopsida</taxon>
        <taxon>eudicotyledons</taxon>
        <taxon>Gunneridae</taxon>
        <taxon>Pentapetalae</taxon>
        <taxon>rosids</taxon>
        <taxon>malvids</taxon>
        <taxon>Malvales</taxon>
        <taxon>Malvaceae</taxon>
        <taxon>Malvoideae</taxon>
        <taxon>Gossypium</taxon>
    </lineage>
</organism>